<name>A0A9P7YM32_9HELO</name>
<reference evidence="2" key="1">
    <citation type="journal article" date="2021" name="IMA Fungus">
        <title>Genomic characterization of three marine fungi, including Emericellopsis atlantica sp. nov. with signatures of a generalist lifestyle and marine biomass degradation.</title>
        <authorList>
            <person name="Hagestad O.C."/>
            <person name="Hou L."/>
            <person name="Andersen J.H."/>
            <person name="Hansen E.H."/>
            <person name="Altermark B."/>
            <person name="Li C."/>
            <person name="Kuhnert E."/>
            <person name="Cox R.J."/>
            <person name="Crous P.W."/>
            <person name="Spatafora J.W."/>
            <person name="Lail K."/>
            <person name="Amirebrahimi M."/>
            <person name="Lipzen A."/>
            <person name="Pangilinan J."/>
            <person name="Andreopoulos W."/>
            <person name="Hayes R.D."/>
            <person name="Ng V."/>
            <person name="Grigoriev I.V."/>
            <person name="Jackson S.A."/>
            <person name="Sutton T.D.S."/>
            <person name="Dobson A.D.W."/>
            <person name="Rama T."/>
        </authorList>
    </citation>
    <scope>NUCLEOTIDE SEQUENCE</scope>
    <source>
        <strain evidence="2">TRa018bII</strain>
    </source>
</reference>
<dbReference type="Proteomes" id="UP000824998">
    <property type="component" value="Unassembled WGS sequence"/>
</dbReference>
<evidence type="ECO:0000256" key="1">
    <source>
        <dbReference type="SAM" id="MobiDB-lite"/>
    </source>
</evidence>
<dbReference type="GO" id="GO:0008270">
    <property type="term" value="F:zinc ion binding"/>
    <property type="evidence" value="ECO:0007669"/>
    <property type="project" value="InterPro"/>
</dbReference>
<gene>
    <name evidence="2" type="ORF">BJ875DRAFT_260561</name>
</gene>
<evidence type="ECO:0000313" key="2">
    <source>
        <dbReference type="EMBL" id="KAG9235712.1"/>
    </source>
</evidence>
<organism evidence="2 3">
    <name type="scientific">Amylocarpus encephaloides</name>
    <dbReference type="NCBI Taxonomy" id="45428"/>
    <lineage>
        <taxon>Eukaryota</taxon>
        <taxon>Fungi</taxon>
        <taxon>Dikarya</taxon>
        <taxon>Ascomycota</taxon>
        <taxon>Pezizomycotina</taxon>
        <taxon>Leotiomycetes</taxon>
        <taxon>Helotiales</taxon>
        <taxon>Helotiales incertae sedis</taxon>
        <taxon>Amylocarpus</taxon>
    </lineage>
</organism>
<protein>
    <recommendedName>
        <fullName evidence="4">Zn(2)-C6 fungal-type domain-containing protein</fullName>
    </recommendedName>
</protein>
<accession>A0A9P7YM32</accession>
<dbReference type="EMBL" id="MU251424">
    <property type="protein sequence ID" value="KAG9235712.1"/>
    <property type="molecule type" value="Genomic_DNA"/>
</dbReference>
<dbReference type="SUPFAM" id="SSF57701">
    <property type="entry name" value="Zn2/Cys6 DNA-binding domain"/>
    <property type="match status" value="1"/>
</dbReference>
<dbReference type="AlphaFoldDB" id="A0A9P7YM32"/>
<sequence length="211" mass="23926">MSEREPALDITHVAPEPLLPRQCSLCERRKRACTLLKISPRCLACVESDAVCSFTMPSKGEWDKLNRAEEKLEQELVVVGTWLKAEVSNLQRRLAQIAAARLLQPLDITKATEAFAQLLQEENTAYELMVTMLGRRARLSKQQEFLRVRGEEMLHRGMAVLDEEDAMDWEENGGQEEDKEAAIDEGQEDDTKSFSDTKSKNDSTDRIGRNS</sequence>
<evidence type="ECO:0000313" key="3">
    <source>
        <dbReference type="Proteomes" id="UP000824998"/>
    </source>
</evidence>
<evidence type="ECO:0008006" key="4">
    <source>
        <dbReference type="Google" id="ProtNLM"/>
    </source>
</evidence>
<feature type="compositionally biased region" description="Acidic residues" evidence="1">
    <location>
        <begin position="161"/>
        <end position="188"/>
    </location>
</feature>
<keyword evidence="3" id="KW-1185">Reference proteome</keyword>
<dbReference type="InterPro" id="IPR036864">
    <property type="entry name" value="Zn2-C6_fun-type_DNA-bd_sf"/>
</dbReference>
<feature type="compositionally biased region" description="Basic and acidic residues" evidence="1">
    <location>
        <begin position="189"/>
        <end position="211"/>
    </location>
</feature>
<feature type="region of interest" description="Disordered" evidence="1">
    <location>
        <begin position="161"/>
        <end position="211"/>
    </location>
</feature>
<dbReference type="GO" id="GO:0000981">
    <property type="term" value="F:DNA-binding transcription factor activity, RNA polymerase II-specific"/>
    <property type="evidence" value="ECO:0007669"/>
    <property type="project" value="InterPro"/>
</dbReference>
<proteinExistence type="predicted"/>
<comment type="caution">
    <text evidence="2">The sequence shown here is derived from an EMBL/GenBank/DDBJ whole genome shotgun (WGS) entry which is preliminary data.</text>
</comment>